<keyword evidence="4" id="KW-1185">Reference proteome</keyword>
<dbReference type="OrthoDB" id="9788916at2"/>
<dbReference type="RefSeq" id="WP_140001242.1">
    <property type="nucleotide sequence ID" value="NZ_VFJE01000055.1"/>
</dbReference>
<protein>
    <submittedName>
        <fullName evidence="3">GNAT family N-acetyltransferase</fullName>
    </submittedName>
</protein>
<keyword evidence="1" id="KW-1133">Transmembrane helix</keyword>
<dbReference type="PANTHER" id="PTHR43792">
    <property type="entry name" value="GNAT FAMILY, PUTATIVE (AFU_ORTHOLOGUE AFUA_3G00765)-RELATED-RELATED"/>
    <property type="match status" value="1"/>
</dbReference>
<sequence>MNTTKNYIFTSERLGFRNWISEDVEEMAQVNSNPNVMEFFPATPTFEQTKAFVERMQKQFSDKKYCYFAVDILQSGTFIGFIGLSDKDFESDFTPCVDIGWRLSEEHWYKGYATEGAKACLKYGFEKLNLEKIISTTPKINLKSEEVMKKIGMTKVKNFDHPLLLEDNRLKDCLLYEIINPG</sequence>
<evidence type="ECO:0000256" key="1">
    <source>
        <dbReference type="SAM" id="Phobius"/>
    </source>
</evidence>
<keyword evidence="1" id="KW-0472">Membrane</keyword>
<organism evidence="3 4">
    <name type="scientific">Flavobacterium microcysteis</name>
    <dbReference type="NCBI Taxonomy" id="2596891"/>
    <lineage>
        <taxon>Bacteria</taxon>
        <taxon>Pseudomonadati</taxon>
        <taxon>Bacteroidota</taxon>
        <taxon>Flavobacteriia</taxon>
        <taxon>Flavobacteriales</taxon>
        <taxon>Flavobacteriaceae</taxon>
        <taxon>Flavobacterium</taxon>
    </lineage>
</organism>
<accession>A0A501Q414</accession>
<dbReference type="GO" id="GO:0016747">
    <property type="term" value="F:acyltransferase activity, transferring groups other than amino-acyl groups"/>
    <property type="evidence" value="ECO:0007669"/>
    <property type="project" value="InterPro"/>
</dbReference>
<dbReference type="EMBL" id="VFJE01000055">
    <property type="protein sequence ID" value="TPD67082.1"/>
    <property type="molecule type" value="Genomic_DNA"/>
</dbReference>
<evidence type="ECO:0000313" key="4">
    <source>
        <dbReference type="Proteomes" id="UP000319175"/>
    </source>
</evidence>
<dbReference type="Proteomes" id="UP000319175">
    <property type="component" value="Unassembled WGS sequence"/>
</dbReference>
<dbReference type="InterPro" id="IPR051531">
    <property type="entry name" value="N-acetyltransferase"/>
</dbReference>
<evidence type="ECO:0000313" key="3">
    <source>
        <dbReference type="EMBL" id="TPD67082.1"/>
    </source>
</evidence>
<name>A0A501Q414_9FLAO</name>
<comment type="caution">
    <text evidence="3">The sequence shown here is derived from an EMBL/GenBank/DDBJ whole genome shotgun (WGS) entry which is preliminary data.</text>
</comment>
<dbReference type="SUPFAM" id="SSF55729">
    <property type="entry name" value="Acyl-CoA N-acyltransferases (Nat)"/>
    <property type="match status" value="1"/>
</dbReference>
<reference evidence="3 4" key="1">
    <citation type="submission" date="2019-06" db="EMBL/GenBank/DDBJ databases">
        <title>Flavobacterium sp. MaA-Y11 from geoumgang.</title>
        <authorList>
            <person name="Jeong S."/>
        </authorList>
    </citation>
    <scope>NUCLEOTIDE SEQUENCE [LARGE SCALE GENOMIC DNA]</scope>
    <source>
        <strain evidence="3 4">MaA-Y11</strain>
    </source>
</reference>
<gene>
    <name evidence="3" type="ORF">FJA49_12430</name>
</gene>
<dbReference type="Pfam" id="PF13302">
    <property type="entry name" value="Acetyltransf_3"/>
    <property type="match status" value="1"/>
</dbReference>
<dbReference type="AlphaFoldDB" id="A0A501Q414"/>
<evidence type="ECO:0000259" key="2">
    <source>
        <dbReference type="PROSITE" id="PS51186"/>
    </source>
</evidence>
<keyword evidence="3" id="KW-0808">Transferase</keyword>
<dbReference type="PANTHER" id="PTHR43792:SF1">
    <property type="entry name" value="N-ACETYLTRANSFERASE DOMAIN-CONTAINING PROTEIN"/>
    <property type="match status" value="1"/>
</dbReference>
<dbReference type="InterPro" id="IPR000182">
    <property type="entry name" value="GNAT_dom"/>
</dbReference>
<feature type="transmembrane region" description="Helical" evidence="1">
    <location>
        <begin position="65"/>
        <end position="84"/>
    </location>
</feature>
<dbReference type="Gene3D" id="3.40.630.30">
    <property type="match status" value="1"/>
</dbReference>
<feature type="domain" description="N-acetyltransferase" evidence="2">
    <location>
        <begin position="14"/>
        <end position="171"/>
    </location>
</feature>
<proteinExistence type="predicted"/>
<dbReference type="PROSITE" id="PS51186">
    <property type="entry name" value="GNAT"/>
    <property type="match status" value="1"/>
</dbReference>
<keyword evidence="1" id="KW-0812">Transmembrane</keyword>
<dbReference type="InterPro" id="IPR016181">
    <property type="entry name" value="Acyl_CoA_acyltransferase"/>
</dbReference>